<name>A0A3B0TD36_9ZZZZ</name>
<feature type="transmembrane region" description="Helical" evidence="10">
    <location>
        <begin position="371"/>
        <end position="392"/>
    </location>
</feature>
<evidence type="ECO:0000256" key="10">
    <source>
        <dbReference type="SAM" id="Phobius"/>
    </source>
</evidence>
<dbReference type="SFLD" id="SFLDS00003">
    <property type="entry name" value="Haloacid_Dehalogenase"/>
    <property type="match status" value="1"/>
</dbReference>
<dbReference type="AlphaFoldDB" id="A0A3B0TD36"/>
<evidence type="ECO:0000256" key="9">
    <source>
        <dbReference type="ARBA" id="ARBA00023136"/>
    </source>
</evidence>
<dbReference type="PANTHER" id="PTHR43520">
    <property type="entry name" value="ATP7, ISOFORM B"/>
    <property type="match status" value="1"/>
</dbReference>
<dbReference type="PROSITE" id="PS50846">
    <property type="entry name" value="HMA_2"/>
    <property type="match status" value="1"/>
</dbReference>
<dbReference type="NCBIfam" id="TIGR01494">
    <property type="entry name" value="ATPase_P-type"/>
    <property type="match status" value="1"/>
</dbReference>
<dbReference type="SUPFAM" id="SSF81653">
    <property type="entry name" value="Calcium ATPase, transduction domain A"/>
    <property type="match status" value="1"/>
</dbReference>
<dbReference type="InterPro" id="IPR017969">
    <property type="entry name" value="Heavy-metal-associated_CS"/>
</dbReference>
<dbReference type="InterPro" id="IPR059000">
    <property type="entry name" value="ATPase_P-type_domA"/>
</dbReference>
<comment type="subcellular location">
    <subcellularLocation>
        <location evidence="1">Endomembrane system</location>
        <topology evidence="1">Multi-pass membrane protein</topology>
    </subcellularLocation>
</comment>
<dbReference type="InterPro" id="IPR036163">
    <property type="entry name" value="HMA_dom_sf"/>
</dbReference>
<dbReference type="SFLD" id="SFLDF00027">
    <property type="entry name" value="p-type_atpase"/>
    <property type="match status" value="1"/>
</dbReference>
<dbReference type="CDD" id="cd00371">
    <property type="entry name" value="HMA"/>
    <property type="match status" value="1"/>
</dbReference>
<feature type="transmembrane region" description="Helical" evidence="10">
    <location>
        <begin position="155"/>
        <end position="173"/>
    </location>
</feature>
<dbReference type="NCBIfam" id="TIGR01511">
    <property type="entry name" value="ATPase-IB1_Cu"/>
    <property type="match status" value="1"/>
</dbReference>
<feature type="transmembrane region" description="Helical" evidence="10">
    <location>
        <begin position="678"/>
        <end position="694"/>
    </location>
</feature>
<dbReference type="InterPro" id="IPR023214">
    <property type="entry name" value="HAD_sf"/>
</dbReference>
<dbReference type="PRINTS" id="PR00943">
    <property type="entry name" value="CUATPASE"/>
</dbReference>
<reference evidence="12" key="1">
    <citation type="submission" date="2018-06" db="EMBL/GenBank/DDBJ databases">
        <authorList>
            <person name="Zhirakovskaya E."/>
        </authorList>
    </citation>
    <scope>NUCLEOTIDE SEQUENCE</scope>
</reference>
<dbReference type="InterPro" id="IPR018303">
    <property type="entry name" value="ATPase_P-typ_P_site"/>
</dbReference>
<dbReference type="GO" id="GO:0055070">
    <property type="term" value="P:copper ion homeostasis"/>
    <property type="evidence" value="ECO:0007669"/>
    <property type="project" value="TreeGrafter"/>
</dbReference>
<dbReference type="Gene3D" id="3.30.70.100">
    <property type="match status" value="1"/>
</dbReference>
<keyword evidence="8 10" id="KW-1133">Transmembrane helix</keyword>
<dbReference type="Pfam" id="PF00403">
    <property type="entry name" value="HMA"/>
    <property type="match status" value="1"/>
</dbReference>
<evidence type="ECO:0000259" key="11">
    <source>
        <dbReference type="PROSITE" id="PS50846"/>
    </source>
</evidence>
<dbReference type="Pfam" id="PF00702">
    <property type="entry name" value="Hydrolase"/>
    <property type="match status" value="1"/>
</dbReference>
<keyword evidence="3 10" id="KW-0812">Transmembrane</keyword>
<dbReference type="InterPro" id="IPR027256">
    <property type="entry name" value="P-typ_ATPase_IB"/>
</dbReference>
<dbReference type="GO" id="GO:0043682">
    <property type="term" value="F:P-type divalent copper transporter activity"/>
    <property type="evidence" value="ECO:0007669"/>
    <property type="project" value="TreeGrafter"/>
</dbReference>
<dbReference type="InterPro" id="IPR006121">
    <property type="entry name" value="HMA_dom"/>
</dbReference>
<dbReference type="CDD" id="cd02094">
    <property type="entry name" value="P-type_ATPase_Cu-like"/>
    <property type="match status" value="1"/>
</dbReference>
<dbReference type="InterPro" id="IPR001757">
    <property type="entry name" value="P_typ_ATPase"/>
</dbReference>
<dbReference type="NCBIfam" id="TIGR01525">
    <property type="entry name" value="ATPase-IB_hvy"/>
    <property type="match status" value="1"/>
</dbReference>
<keyword evidence="4" id="KW-0479">Metal-binding</keyword>
<evidence type="ECO:0000256" key="1">
    <source>
        <dbReference type="ARBA" id="ARBA00004127"/>
    </source>
</evidence>
<evidence type="ECO:0000256" key="8">
    <source>
        <dbReference type="ARBA" id="ARBA00022989"/>
    </source>
</evidence>
<dbReference type="InterPro" id="IPR023298">
    <property type="entry name" value="ATPase_P-typ_TM_dom_sf"/>
</dbReference>
<dbReference type="PROSITE" id="PS01047">
    <property type="entry name" value="HMA_1"/>
    <property type="match status" value="1"/>
</dbReference>
<proteinExistence type="inferred from homology"/>
<dbReference type="PRINTS" id="PR00119">
    <property type="entry name" value="CATATPASE"/>
</dbReference>
<feature type="transmembrane region" description="Helical" evidence="10">
    <location>
        <begin position="92"/>
        <end position="111"/>
    </location>
</feature>
<protein>
    <submittedName>
        <fullName evidence="12">Lead, cadmium, zinc and mercury transporting ATPase Copper-translocating P-type ATPase</fullName>
        <ecNumber evidence="12">3.6.3.3</ecNumber>
        <ecNumber evidence="12">3.6.3.4</ecNumber>
    </submittedName>
</protein>
<dbReference type="EC" id="3.6.3.3" evidence="12"/>
<dbReference type="EC" id="3.6.3.4" evidence="12"/>
<feature type="transmembrane region" description="Helical" evidence="10">
    <location>
        <begin position="337"/>
        <end position="359"/>
    </location>
</feature>
<keyword evidence="7" id="KW-1278">Translocase</keyword>
<dbReference type="InterPro" id="IPR036412">
    <property type="entry name" value="HAD-like_sf"/>
</dbReference>
<keyword evidence="12" id="KW-0378">Hydrolase</keyword>
<dbReference type="GO" id="GO:0005507">
    <property type="term" value="F:copper ion binding"/>
    <property type="evidence" value="ECO:0007669"/>
    <property type="project" value="TreeGrafter"/>
</dbReference>
<dbReference type="SFLD" id="SFLDG00002">
    <property type="entry name" value="C1.7:_P-type_atpase_like"/>
    <property type="match status" value="1"/>
</dbReference>
<evidence type="ECO:0000256" key="4">
    <source>
        <dbReference type="ARBA" id="ARBA00022723"/>
    </source>
</evidence>
<accession>A0A3B0TD36</accession>
<evidence type="ECO:0000256" key="2">
    <source>
        <dbReference type="ARBA" id="ARBA00006024"/>
    </source>
</evidence>
<dbReference type="Pfam" id="PF00122">
    <property type="entry name" value="E1-E2_ATPase"/>
    <property type="match status" value="1"/>
</dbReference>
<keyword evidence="9 10" id="KW-0472">Membrane</keyword>
<dbReference type="InterPro" id="IPR023299">
    <property type="entry name" value="ATPase_P-typ_cyto_dom_N"/>
</dbReference>
<dbReference type="GO" id="GO:0012505">
    <property type="term" value="C:endomembrane system"/>
    <property type="evidence" value="ECO:0007669"/>
    <property type="project" value="UniProtKB-SubCell"/>
</dbReference>
<dbReference type="Gene3D" id="3.40.50.1000">
    <property type="entry name" value="HAD superfamily/HAD-like"/>
    <property type="match status" value="1"/>
</dbReference>
<evidence type="ECO:0000256" key="5">
    <source>
        <dbReference type="ARBA" id="ARBA00022741"/>
    </source>
</evidence>
<dbReference type="GO" id="GO:0016020">
    <property type="term" value="C:membrane"/>
    <property type="evidence" value="ECO:0007669"/>
    <property type="project" value="InterPro"/>
</dbReference>
<gene>
    <name evidence="12" type="ORF">MNBD_ACTINO01-1654</name>
</gene>
<sequence length="724" mass="76291">MSDTEIRFDVEGMTCASCAVRIERVLGKQDGVETANVNFAGQEARATITADADLEALRAAVAKIGYDIHEIDPEDDDRNMTERYDAEAKYQLRNVSGAAALTLPLVLLAWFGPSALWAEWLQFAITSIVVFYFGSQFHKATWKQVKSMSPAMDTLISTGTLSAWLFSTYVLLSDTFTTVGTEGDLFFETAAVIISLILLGRYFEARAKGQASNAIAKLAELGAKQARVIRNGEEVLVDPIELAPGEIVVVLPGEKVPADGVVVAGRSGVDESMLTGESVSVTKEPGANVFGATVNQQGRLEIEVTEVGPNTALSQIMKLVADAQATKAPVQKLADRISGVFVPIVITVALIVFVIWMIVTGDLSRSMSSAVAVLIIACPCALGLATPTAIMVGSGRGAEMGVLFKNAQVFERAKGVDTVVFDKTGTLTRGAMTLVDTVTNGDRAEFLKLAGSLESGSEHPIGKAVALGAEEEDVELEPVVDFESIQGMGARGIVSGKTVVVGKPALFTESGFTGVENWQDTFGEISMKGNTTFLVGWDDTVEGVISVADTVRETSAEAIAALHKENVSTVMLTGDSRQTAEAIAAMIGIDEVVAEVMPGEKSEAVAAMQAKGQVVAFVGDGINDAPALTVADLGMAVGSGTDVAIEAGDVVLMSSDPVTSVTAIKLARKTFSTIKQNLFWAFAYNTAAIPLAALGFLNPMIAAAAMAFSSVSVVTNSVRLRRFK</sequence>
<evidence type="ECO:0000256" key="3">
    <source>
        <dbReference type="ARBA" id="ARBA00022692"/>
    </source>
</evidence>
<evidence type="ECO:0000313" key="12">
    <source>
        <dbReference type="EMBL" id="VAW06744.1"/>
    </source>
</evidence>
<dbReference type="PROSITE" id="PS00154">
    <property type="entry name" value="ATPASE_E1_E2"/>
    <property type="match status" value="1"/>
</dbReference>
<dbReference type="Gene3D" id="2.70.150.10">
    <property type="entry name" value="Calcium-transporting ATPase, cytoplasmic transduction domain A"/>
    <property type="match status" value="1"/>
</dbReference>
<dbReference type="GO" id="GO:0005524">
    <property type="term" value="F:ATP binding"/>
    <property type="evidence" value="ECO:0007669"/>
    <property type="project" value="UniProtKB-KW"/>
</dbReference>
<dbReference type="Gene3D" id="3.40.1110.10">
    <property type="entry name" value="Calcium-transporting ATPase, cytoplasmic domain N"/>
    <property type="match status" value="1"/>
</dbReference>
<dbReference type="EMBL" id="UOEI01000488">
    <property type="protein sequence ID" value="VAW06744.1"/>
    <property type="molecule type" value="Genomic_DNA"/>
</dbReference>
<feature type="domain" description="HMA" evidence="11">
    <location>
        <begin position="4"/>
        <end position="69"/>
    </location>
</feature>
<dbReference type="FunFam" id="2.70.150.10:FF:000002">
    <property type="entry name" value="Copper-transporting ATPase 1, putative"/>
    <property type="match status" value="1"/>
</dbReference>
<dbReference type="SUPFAM" id="SSF55008">
    <property type="entry name" value="HMA, heavy metal-associated domain"/>
    <property type="match status" value="1"/>
</dbReference>
<keyword evidence="5" id="KW-0547">Nucleotide-binding</keyword>
<organism evidence="12">
    <name type="scientific">hydrothermal vent metagenome</name>
    <dbReference type="NCBI Taxonomy" id="652676"/>
    <lineage>
        <taxon>unclassified sequences</taxon>
        <taxon>metagenomes</taxon>
        <taxon>ecological metagenomes</taxon>
    </lineage>
</organism>
<feature type="transmembrane region" description="Helical" evidence="10">
    <location>
        <begin position="117"/>
        <end position="134"/>
    </location>
</feature>
<dbReference type="InterPro" id="IPR008250">
    <property type="entry name" value="ATPase_P-typ_transduc_dom_A_sf"/>
</dbReference>
<keyword evidence="6" id="KW-0067">ATP-binding</keyword>
<feature type="transmembrane region" description="Helical" evidence="10">
    <location>
        <begin position="700"/>
        <end position="718"/>
    </location>
</feature>
<evidence type="ECO:0000256" key="7">
    <source>
        <dbReference type="ARBA" id="ARBA00022967"/>
    </source>
</evidence>
<comment type="similarity">
    <text evidence="2">Belongs to the cation transport ATPase (P-type) (TC 3.A.3) family. Type IB subfamily.</text>
</comment>
<dbReference type="SUPFAM" id="SSF81665">
    <property type="entry name" value="Calcium ATPase, transmembrane domain M"/>
    <property type="match status" value="1"/>
</dbReference>
<dbReference type="InterPro" id="IPR044492">
    <property type="entry name" value="P_typ_ATPase_HD_dom"/>
</dbReference>
<feature type="transmembrane region" description="Helical" evidence="10">
    <location>
        <begin position="185"/>
        <end position="203"/>
    </location>
</feature>
<evidence type="ECO:0000256" key="6">
    <source>
        <dbReference type="ARBA" id="ARBA00022840"/>
    </source>
</evidence>
<dbReference type="PANTHER" id="PTHR43520:SF8">
    <property type="entry name" value="P-TYPE CU(+) TRANSPORTER"/>
    <property type="match status" value="1"/>
</dbReference>
<dbReference type="GO" id="GO:0016887">
    <property type="term" value="F:ATP hydrolysis activity"/>
    <property type="evidence" value="ECO:0007669"/>
    <property type="project" value="InterPro"/>
</dbReference>
<dbReference type="SUPFAM" id="SSF56784">
    <property type="entry name" value="HAD-like"/>
    <property type="match status" value="1"/>
</dbReference>